<reference evidence="3" key="1">
    <citation type="journal article" date="2019" name="Int. J. Syst. Evol. Microbiol.">
        <title>The Global Catalogue of Microorganisms (GCM) 10K type strain sequencing project: providing services to taxonomists for standard genome sequencing and annotation.</title>
        <authorList>
            <consortium name="The Broad Institute Genomics Platform"/>
            <consortium name="The Broad Institute Genome Sequencing Center for Infectious Disease"/>
            <person name="Wu L."/>
            <person name="Ma J."/>
        </authorList>
    </citation>
    <scope>NUCLEOTIDE SEQUENCE [LARGE SCALE GENOMIC DNA]</scope>
    <source>
        <strain evidence="3">JCM 11483</strain>
    </source>
</reference>
<dbReference type="EMBL" id="BAAAYG010000005">
    <property type="protein sequence ID" value="GAA3284244.1"/>
    <property type="molecule type" value="Genomic_DNA"/>
</dbReference>
<name>A0ABP6RDW9_9MICC</name>
<dbReference type="RefSeq" id="WP_344719735.1">
    <property type="nucleotide sequence ID" value="NZ_BAAAYG010000005.1"/>
</dbReference>
<feature type="compositionally biased region" description="Basic and acidic residues" evidence="1">
    <location>
        <begin position="99"/>
        <end position="112"/>
    </location>
</feature>
<sequence length="112" mass="11104">MRFEILPVEASSTVSSVEATAEEARGRTGGVTAAATTLAQDLANSSVVVEAVQGLEAEVLQPTGSGAVAQTEAATGGTSTALGHYSSGDDQMAATARKSAGDVHRPDMPGTG</sequence>
<gene>
    <name evidence="2" type="ORF">GCM10020260_14390</name>
</gene>
<accession>A0ABP6RDW9</accession>
<dbReference type="InterPro" id="IPR045436">
    <property type="entry name" value="DUF6507"/>
</dbReference>
<evidence type="ECO:0000313" key="3">
    <source>
        <dbReference type="Proteomes" id="UP001501736"/>
    </source>
</evidence>
<organism evidence="2 3">
    <name type="scientific">Nesterenkonia halobia</name>
    <dbReference type="NCBI Taxonomy" id="37922"/>
    <lineage>
        <taxon>Bacteria</taxon>
        <taxon>Bacillati</taxon>
        <taxon>Actinomycetota</taxon>
        <taxon>Actinomycetes</taxon>
        <taxon>Micrococcales</taxon>
        <taxon>Micrococcaceae</taxon>
        <taxon>Nesterenkonia</taxon>
    </lineage>
</organism>
<evidence type="ECO:0000256" key="1">
    <source>
        <dbReference type="SAM" id="MobiDB-lite"/>
    </source>
</evidence>
<feature type="compositionally biased region" description="Polar residues" evidence="1">
    <location>
        <begin position="72"/>
        <end position="81"/>
    </location>
</feature>
<dbReference type="Pfam" id="PF20117">
    <property type="entry name" value="DUF6507"/>
    <property type="match status" value="1"/>
</dbReference>
<protein>
    <submittedName>
        <fullName evidence="2">Uncharacterized protein</fullName>
    </submittedName>
</protein>
<comment type="caution">
    <text evidence="2">The sequence shown here is derived from an EMBL/GenBank/DDBJ whole genome shotgun (WGS) entry which is preliminary data.</text>
</comment>
<proteinExistence type="predicted"/>
<feature type="region of interest" description="Disordered" evidence="1">
    <location>
        <begin position="63"/>
        <end position="112"/>
    </location>
</feature>
<dbReference type="Proteomes" id="UP001501736">
    <property type="component" value="Unassembled WGS sequence"/>
</dbReference>
<keyword evidence="3" id="KW-1185">Reference proteome</keyword>
<evidence type="ECO:0000313" key="2">
    <source>
        <dbReference type="EMBL" id="GAA3284244.1"/>
    </source>
</evidence>